<dbReference type="GO" id="GO:0003904">
    <property type="term" value="F:deoxyribodipyrimidine photo-lyase activity"/>
    <property type="evidence" value="ECO:0000318"/>
    <property type="project" value="GO_Central"/>
</dbReference>
<dbReference type="SUPFAM" id="SSF48173">
    <property type="entry name" value="Cryptochrome/photolyase FAD-binding domain"/>
    <property type="match status" value="1"/>
</dbReference>
<evidence type="ECO:0000256" key="3">
    <source>
        <dbReference type="ARBA" id="ARBA00022827"/>
    </source>
</evidence>
<dbReference type="GO" id="GO:0071949">
    <property type="term" value="F:FAD binding"/>
    <property type="evidence" value="ECO:0000318"/>
    <property type="project" value="GO_Central"/>
</dbReference>
<dbReference type="InParanoid" id="B8C6C5"/>
<evidence type="ECO:0000256" key="2">
    <source>
        <dbReference type="ARBA" id="ARBA00022630"/>
    </source>
</evidence>
<gene>
    <name evidence="6" type="ORF">THAPSDRAFT_7368</name>
</gene>
<dbReference type="PaxDb" id="35128-Thaps7368"/>
<dbReference type="PANTHER" id="PTHR11455:SF9">
    <property type="entry name" value="CRYPTOCHROME CIRCADIAN CLOCK 5 ISOFORM X1"/>
    <property type="match status" value="1"/>
</dbReference>
<evidence type="ECO:0000313" key="7">
    <source>
        <dbReference type="Proteomes" id="UP000001449"/>
    </source>
</evidence>
<comment type="similarity">
    <text evidence="1">Belongs to the DNA photolyase class-1 family.</text>
</comment>
<dbReference type="AlphaFoldDB" id="B8C6C5"/>
<dbReference type="GO" id="GO:0032922">
    <property type="term" value="P:circadian regulation of gene expression"/>
    <property type="evidence" value="ECO:0000318"/>
    <property type="project" value="GO_Central"/>
</dbReference>
<dbReference type="GO" id="GO:0005737">
    <property type="term" value="C:cytoplasm"/>
    <property type="evidence" value="ECO:0000318"/>
    <property type="project" value="GO_Central"/>
</dbReference>
<proteinExistence type="inferred from homology"/>
<dbReference type="InterPro" id="IPR002081">
    <property type="entry name" value="Cryptochrome/DNA_photolyase_1"/>
</dbReference>
<dbReference type="Proteomes" id="UP000001449">
    <property type="component" value="Chromosome 8"/>
</dbReference>
<dbReference type="Pfam" id="PF03441">
    <property type="entry name" value="FAD_binding_7"/>
    <property type="match status" value="1"/>
</dbReference>
<dbReference type="Gene3D" id="1.10.579.10">
    <property type="entry name" value="DNA Cyclobutane Dipyrimidine Photolyase, subunit A, domain 3"/>
    <property type="match status" value="1"/>
</dbReference>
<dbReference type="InterPro" id="IPR036134">
    <property type="entry name" value="Crypto/Photolyase_FAD-like_sf"/>
</dbReference>
<dbReference type="GO" id="GO:0003677">
    <property type="term" value="F:DNA binding"/>
    <property type="evidence" value="ECO:0000318"/>
    <property type="project" value="GO_Central"/>
</dbReference>
<keyword evidence="3 4" id="KW-0274">FAD</keyword>
<accession>B8C6C5</accession>
<dbReference type="EMBL" id="CM000644">
    <property type="protein sequence ID" value="EED90782.1"/>
    <property type="molecule type" value="Genomic_DNA"/>
</dbReference>
<dbReference type="HOGENOM" id="CLU_563261_0_0_1"/>
<dbReference type="PRINTS" id="PR00147">
    <property type="entry name" value="DNAPHOTLYASE"/>
</dbReference>
<evidence type="ECO:0000256" key="1">
    <source>
        <dbReference type="ARBA" id="ARBA00005862"/>
    </source>
</evidence>
<evidence type="ECO:0000259" key="5">
    <source>
        <dbReference type="Pfam" id="PF03441"/>
    </source>
</evidence>
<evidence type="ECO:0000256" key="4">
    <source>
        <dbReference type="PIRSR" id="PIRSR602081-1"/>
    </source>
</evidence>
<dbReference type="eggNOG" id="KOG0133">
    <property type="taxonomic scope" value="Eukaryota"/>
</dbReference>
<dbReference type="RefSeq" id="XP_002291931.1">
    <property type="nucleotide sequence ID" value="XM_002291895.1"/>
</dbReference>
<reference evidence="6 7" key="2">
    <citation type="journal article" date="2008" name="Nature">
        <title>The Phaeodactylum genome reveals the evolutionary history of diatom genomes.</title>
        <authorList>
            <person name="Bowler C."/>
            <person name="Allen A.E."/>
            <person name="Badger J.H."/>
            <person name="Grimwood J."/>
            <person name="Jabbari K."/>
            <person name="Kuo A."/>
            <person name="Maheswari U."/>
            <person name="Martens C."/>
            <person name="Maumus F."/>
            <person name="Otillar R.P."/>
            <person name="Rayko E."/>
            <person name="Salamov A."/>
            <person name="Vandepoele K."/>
            <person name="Beszteri B."/>
            <person name="Gruber A."/>
            <person name="Heijde M."/>
            <person name="Katinka M."/>
            <person name="Mock T."/>
            <person name="Valentin K."/>
            <person name="Verret F."/>
            <person name="Berges J.A."/>
            <person name="Brownlee C."/>
            <person name="Cadoret J.P."/>
            <person name="Chiovitti A."/>
            <person name="Choi C.J."/>
            <person name="Coesel S."/>
            <person name="De Martino A."/>
            <person name="Detter J.C."/>
            <person name="Durkin C."/>
            <person name="Falciatore A."/>
            <person name="Fournet J."/>
            <person name="Haruta M."/>
            <person name="Huysman M.J."/>
            <person name="Jenkins B.D."/>
            <person name="Jiroutova K."/>
            <person name="Jorgensen R.E."/>
            <person name="Joubert Y."/>
            <person name="Kaplan A."/>
            <person name="Kroger N."/>
            <person name="Kroth P.G."/>
            <person name="La Roche J."/>
            <person name="Lindquist E."/>
            <person name="Lommer M."/>
            <person name="Martin-Jezequel V."/>
            <person name="Lopez P.J."/>
            <person name="Lucas S."/>
            <person name="Mangogna M."/>
            <person name="McGinnis K."/>
            <person name="Medlin L.K."/>
            <person name="Montsant A."/>
            <person name="Oudot-Le Secq M.P."/>
            <person name="Napoli C."/>
            <person name="Obornik M."/>
            <person name="Parker M.S."/>
            <person name="Petit J.L."/>
            <person name="Porcel B.M."/>
            <person name="Poulsen N."/>
            <person name="Robison M."/>
            <person name="Rychlewski L."/>
            <person name="Rynearson T.A."/>
            <person name="Schmutz J."/>
            <person name="Shapiro H."/>
            <person name="Siaut M."/>
            <person name="Stanley M."/>
            <person name="Sussman M.R."/>
            <person name="Taylor A.R."/>
            <person name="Vardi A."/>
            <person name="von Dassow P."/>
            <person name="Vyverman W."/>
            <person name="Willis A."/>
            <person name="Wyrwicz L.S."/>
            <person name="Rokhsar D.S."/>
            <person name="Weissenbach J."/>
            <person name="Armbrust E.V."/>
            <person name="Green B.R."/>
            <person name="Van de Peer Y."/>
            <person name="Grigoriev I.V."/>
        </authorList>
    </citation>
    <scope>NUCLEOTIDE SEQUENCE [LARGE SCALE GENOMIC DNA]</scope>
    <source>
        <strain evidence="6 7">CCMP1335</strain>
    </source>
</reference>
<evidence type="ECO:0000313" key="6">
    <source>
        <dbReference type="EMBL" id="EED90782.1"/>
    </source>
</evidence>
<comment type="cofactor">
    <cofactor evidence="4">
        <name>FAD</name>
        <dbReference type="ChEBI" id="CHEBI:57692"/>
    </cofactor>
    <text evidence="4">Binds 1 FAD per subunit.</text>
</comment>
<feature type="binding site" evidence="4">
    <location>
        <begin position="356"/>
        <end position="358"/>
    </location>
    <ligand>
        <name>FAD</name>
        <dbReference type="ChEBI" id="CHEBI:57692"/>
    </ligand>
</feature>
<reference evidence="6 7" key="1">
    <citation type="journal article" date="2004" name="Science">
        <title>The genome of the diatom Thalassiosira pseudonana: ecology, evolution, and metabolism.</title>
        <authorList>
            <person name="Armbrust E.V."/>
            <person name="Berges J.A."/>
            <person name="Bowler C."/>
            <person name="Green B.R."/>
            <person name="Martinez D."/>
            <person name="Putnam N.H."/>
            <person name="Zhou S."/>
            <person name="Allen A.E."/>
            <person name="Apt K.E."/>
            <person name="Bechner M."/>
            <person name="Brzezinski M.A."/>
            <person name="Chaal B.K."/>
            <person name="Chiovitti A."/>
            <person name="Davis A.K."/>
            <person name="Demarest M.S."/>
            <person name="Detter J.C."/>
            <person name="Glavina T."/>
            <person name="Goodstein D."/>
            <person name="Hadi M.Z."/>
            <person name="Hellsten U."/>
            <person name="Hildebrand M."/>
            <person name="Jenkins B.D."/>
            <person name="Jurka J."/>
            <person name="Kapitonov V.V."/>
            <person name="Kroger N."/>
            <person name="Lau W.W."/>
            <person name="Lane T.W."/>
            <person name="Larimer F.W."/>
            <person name="Lippmeier J.C."/>
            <person name="Lucas S."/>
            <person name="Medina M."/>
            <person name="Montsant A."/>
            <person name="Obornik M."/>
            <person name="Parker M.S."/>
            <person name="Palenik B."/>
            <person name="Pazour G.J."/>
            <person name="Richardson P.M."/>
            <person name="Rynearson T.A."/>
            <person name="Saito M.A."/>
            <person name="Schwartz D.C."/>
            <person name="Thamatrakoln K."/>
            <person name="Valentin K."/>
            <person name="Vardi A."/>
            <person name="Wilkerson F.P."/>
            <person name="Rokhsar D.S."/>
        </authorList>
    </citation>
    <scope>NUCLEOTIDE SEQUENCE [LARGE SCALE GENOMIC DNA]</scope>
    <source>
        <strain evidence="6 7">CCMP1335</strain>
    </source>
</reference>
<keyword evidence="2 4" id="KW-0285">Flavoprotein</keyword>
<organism evidence="6 7">
    <name type="scientific">Thalassiosira pseudonana</name>
    <name type="common">Marine diatom</name>
    <name type="synonym">Cyclotella nana</name>
    <dbReference type="NCBI Taxonomy" id="35128"/>
    <lineage>
        <taxon>Eukaryota</taxon>
        <taxon>Sar</taxon>
        <taxon>Stramenopiles</taxon>
        <taxon>Ochrophyta</taxon>
        <taxon>Bacillariophyta</taxon>
        <taxon>Coscinodiscophyceae</taxon>
        <taxon>Thalassiosirophycidae</taxon>
        <taxon>Thalassiosirales</taxon>
        <taxon>Thalassiosiraceae</taxon>
        <taxon>Thalassiosira</taxon>
    </lineage>
</organism>
<dbReference type="GO" id="GO:0043153">
    <property type="term" value="P:entrainment of circadian clock by photoperiod"/>
    <property type="evidence" value="ECO:0000318"/>
    <property type="project" value="GO_Central"/>
</dbReference>
<dbReference type="GO" id="GO:0005634">
    <property type="term" value="C:nucleus"/>
    <property type="evidence" value="ECO:0000318"/>
    <property type="project" value="GO_Central"/>
</dbReference>
<dbReference type="OMA" id="LWRDWSH"/>
<dbReference type="GeneID" id="7443438"/>
<keyword evidence="7" id="KW-1185">Reference proteome</keyword>
<dbReference type="KEGG" id="tps:THAPSDRAFT_7368"/>
<sequence length="485" mass="54771">MIEITPAEAFGHAALHSFNATLGKKGQRIHVLSSISMIAKMVKELNPTTIVVDVSLLDRHCNHASRLRDKLHCTNENNDSDDDCDYTSRYTDAIPNIIEVLDDGLLIPMNKIPKALGRSRQGGRILRWSTFLINAILPMENVEKPTWTLTSLPPPPLATTEGMEIILPEQCIAPPQINNLSSWTRQLLLDWGEVSEDEAIRRAKSTKSNISSSLLTEEGSQNTKLSPYLRWGVLSPQRAAKCGVRRRDLLWRDWSHLCYGLVGPLRRGDAVLEYMNKACSDDTSDDKLNADNKDELFRLWCVGNTGYELVDAGMRQLWAEGWMSRKARLLAAACLVEGMGVSWQLGRDWFAYTLIDHDPAINEMMWQNAGLCGVDPFYYGLKWEVPPSGIEEVEYVERWIGNTQLVWPFYLKPYTTERPPFKTLEEVESQRNELRGRGIYKAARDVSNRGVRISWPGLATTEEIDDGEVMGVGNVAVHELSVRKV</sequence>
<dbReference type="STRING" id="35128.B8C6C5"/>
<name>B8C6C5_THAPS</name>
<protein>
    <recommendedName>
        <fullName evidence="5">Cryptochrome/DNA photolyase FAD-binding domain-containing protein</fullName>
    </recommendedName>
</protein>
<feature type="domain" description="Cryptochrome/DNA photolyase FAD-binding" evidence="5">
    <location>
        <begin position="280"/>
        <end position="400"/>
    </location>
</feature>
<dbReference type="PANTHER" id="PTHR11455">
    <property type="entry name" value="CRYPTOCHROME"/>
    <property type="match status" value="1"/>
</dbReference>
<dbReference type="InterPro" id="IPR005101">
    <property type="entry name" value="Cryptochr/Photolyase_FAD-bd"/>
</dbReference>